<keyword evidence="3" id="KW-1185">Reference proteome</keyword>
<organism evidence="2 3">
    <name type="scientific">Candida theae</name>
    <dbReference type="NCBI Taxonomy" id="1198502"/>
    <lineage>
        <taxon>Eukaryota</taxon>
        <taxon>Fungi</taxon>
        <taxon>Dikarya</taxon>
        <taxon>Ascomycota</taxon>
        <taxon>Saccharomycotina</taxon>
        <taxon>Pichiomycetes</taxon>
        <taxon>Debaryomycetaceae</taxon>
        <taxon>Candida/Lodderomyces clade</taxon>
        <taxon>Candida</taxon>
    </lineage>
</organism>
<proteinExistence type="predicted"/>
<dbReference type="Proteomes" id="UP001204833">
    <property type="component" value="Unassembled WGS sequence"/>
</dbReference>
<dbReference type="GeneID" id="76151821"/>
<feature type="compositionally biased region" description="Low complexity" evidence="1">
    <location>
        <begin position="310"/>
        <end position="333"/>
    </location>
</feature>
<comment type="caution">
    <text evidence="2">The sequence shown here is derived from an EMBL/GenBank/DDBJ whole genome shotgun (WGS) entry which is preliminary data.</text>
</comment>
<dbReference type="AlphaFoldDB" id="A0AAD5BCP2"/>
<dbReference type="EMBL" id="JAIHNG010000133">
    <property type="protein sequence ID" value="KAI5954740.1"/>
    <property type="molecule type" value="Genomic_DNA"/>
</dbReference>
<evidence type="ECO:0000313" key="2">
    <source>
        <dbReference type="EMBL" id="KAI5954740.1"/>
    </source>
</evidence>
<evidence type="ECO:0000256" key="1">
    <source>
        <dbReference type="SAM" id="MobiDB-lite"/>
    </source>
</evidence>
<accession>A0AAD5BCP2</accession>
<sequence length="442" mass="50394">MSPPSTYLPTRRVYDVKGNRIRETIKFNDEPCHGLPHNSLNKVKVNVKIAALTYPTDFYHQLYNVVPSKRIIVKRHHRGSSSGSGIGSTKRTKYLVYPYTTCKIENMHQELQCCCNLTYGEDLDGGLQASLYVSESLLIPIPTGVSLHDVCFIWDIALPFYIYSGHITNKTCVILNDIKREINEVLITLNHLNIDQRNITILDERTFSSKHGDTFDTVFCFNAKLIQFAEFCCQHQSQQKQYQKSATGLRSESQLQRRSKILTNFPIVAKSNDKTYHYMKLAYDDRKSCVELLQVIRDLNITRVKENGPNSSSSQPRNNSTSTTLSSTSTSTSDAISLRQELHDDNQSLTTTLDSSHDEYKYSKGHCSWFWCDDDVDLTNYNDLSLTMDQSFEDDDSTCCEDEGVFESAAVHDMNKKLVDGKSHRICYFNRNVKSNVNASII</sequence>
<evidence type="ECO:0000313" key="3">
    <source>
        <dbReference type="Proteomes" id="UP001204833"/>
    </source>
</evidence>
<reference evidence="2 3" key="1">
    <citation type="journal article" date="2022" name="DNA Res.">
        <title>Genome analysis of five recently described species of the CUG-Ser clade uncovers Candida theae as a new hybrid lineage with pathogenic potential in the Candida parapsilosis species complex.</title>
        <authorList>
            <person name="Mixao V."/>
            <person name="Del Olmo V."/>
            <person name="Hegedusova E."/>
            <person name="Saus E."/>
            <person name="Pryszcz L."/>
            <person name="Cillingova A."/>
            <person name="Nosek J."/>
            <person name="Gabaldon T."/>
        </authorList>
    </citation>
    <scope>NUCLEOTIDE SEQUENCE [LARGE SCALE GENOMIC DNA]</scope>
    <source>
        <strain evidence="2 3">CBS 12239</strain>
    </source>
</reference>
<protein>
    <submittedName>
        <fullName evidence="2">Uncharacterized protein</fullName>
    </submittedName>
</protein>
<feature type="region of interest" description="Disordered" evidence="1">
    <location>
        <begin position="304"/>
        <end position="335"/>
    </location>
</feature>
<name>A0AAD5BCP2_9ASCO</name>
<dbReference type="RefSeq" id="XP_051607627.1">
    <property type="nucleotide sequence ID" value="XM_051753216.1"/>
</dbReference>
<gene>
    <name evidence="2" type="ORF">KGF57_003763</name>
</gene>